<keyword evidence="3" id="KW-1185">Reference proteome</keyword>
<dbReference type="OrthoDB" id="9969122at2"/>
<dbReference type="EMBL" id="VIRS01000003">
    <property type="protein sequence ID" value="TQS46186.1"/>
    <property type="molecule type" value="Genomic_DNA"/>
</dbReference>
<evidence type="ECO:0000256" key="1">
    <source>
        <dbReference type="SAM" id="MobiDB-lite"/>
    </source>
</evidence>
<feature type="region of interest" description="Disordered" evidence="1">
    <location>
        <begin position="1"/>
        <end position="20"/>
    </location>
</feature>
<accession>A0A545AXX2</accession>
<dbReference type="InParanoid" id="A0A545AXX2"/>
<reference evidence="2 3" key="1">
    <citation type="submission" date="2019-07" db="EMBL/GenBank/DDBJ databases">
        <title>Cryptosporangium phraense sp. nov., isolated from plant litter.</title>
        <authorList>
            <person name="Suriyachadkun C."/>
        </authorList>
    </citation>
    <scope>NUCLEOTIDE SEQUENCE [LARGE SCALE GENOMIC DNA]</scope>
    <source>
        <strain evidence="2 3">A-T 5661</strain>
    </source>
</reference>
<evidence type="ECO:0000313" key="2">
    <source>
        <dbReference type="EMBL" id="TQS46186.1"/>
    </source>
</evidence>
<dbReference type="RefSeq" id="WP_142703593.1">
    <property type="nucleotide sequence ID" value="NZ_VIRS01000003.1"/>
</dbReference>
<proteinExistence type="predicted"/>
<comment type="caution">
    <text evidence="2">The sequence shown here is derived from an EMBL/GenBank/DDBJ whole genome shotgun (WGS) entry which is preliminary data.</text>
</comment>
<sequence length="112" mass="12006">MPFDAIVPAQRSTQSGLHDHRLSHARDHLPILEEVTTVQRLAAVAVLERHEPRLTVLQRIAVVDAAAYWVESAGGDELAWALLEAACRSSIAAGRTYGALLNTAGRASAAAR</sequence>
<dbReference type="Proteomes" id="UP000317982">
    <property type="component" value="Unassembled WGS sequence"/>
</dbReference>
<gene>
    <name evidence="2" type="ORF">FL583_06840</name>
</gene>
<evidence type="ECO:0000313" key="3">
    <source>
        <dbReference type="Proteomes" id="UP000317982"/>
    </source>
</evidence>
<protein>
    <submittedName>
        <fullName evidence="2">Uncharacterized protein</fullName>
    </submittedName>
</protein>
<organism evidence="2 3">
    <name type="scientific">Cryptosporangium phraense</name>
    <dbReference type="NCBI Taxonomy" id="2593070"/>
    <lineage>
        <taxon>Bacteria</taxon>
        <taxon>Bacillati</taxon>
        <taxon>Actinomycetota</taxon>
        <taxon>Actinomycetes</taxon>
        <taxon>Cryptosporangiales</taxon>
        <taxon>Cryptosporangiaceae</taxon>
        <taxon>Cryptosporangium</taxon>
    </lineage>
</organism>
<dbReference type="AlphaFoldDB" id="A0A545AXX2"/>
<name>A0A545AXX2_9ACTN</name>